<dbReference type="EMBL" id="JADIMV010000152">
    <property type="protein sequence ID" value="MBO8440751.1"/>
    <property type="molecule type" value="Genomic_DNA"/>
</dbReference>
<accession>A0A940DLN2</accession>
<proteinExistence type="predicted"/>
<keyword evidence="1" id="KW-0732">Signal</keyword>
<comment type="caution">
    <text evidence="2">The sequence shown here is derived from an EMBL/GenBank/DDBJ whole genome shotgun (WGS) entry which is preliminary data.</text>
</comment>
<feature type="chain" id="PRO_5037298542" description="Lipoprotein" evidence="1">
    <location>
        <begin position="22"/>
        <end position="221"/>
    </location>
</feature>
<dbReference type="PROSITE" id="PS51257">
    <property type="entry name" value="PROKAR_LIPOPROTEIN"/>
    <property type="match status" value="1"/>
</dbReference>
<gene>
    <name evidence="2" type="ORF">IAC51_08910</name>
</gene>
<protein>
    <recommendedName>
        <fullName evidence="4">Lipoprotein</fullName>
    </recommendedName>
</protein>
<feature type="signal peptide" evidence="1">
    <location>
        <begin position="1"/>
        <end position="21"/>
    </location>
</feature>
<reference evidence="2" key="2">
    <citation type="journal article" date="2021" name="PeerJ">
        <title>Extensive microbial diversity within the chicken gut microbiome revealed by metagenomics and culture.</title>
        <authorList>
            <person name="Gilroy R."/>
            <person name="Ravi A."/>
            <person name="Getino M."/>
            <person name="Pursley I."/>
            <person name="Horton D.L."/>
            <person name="Alikhan N.F."/>
            <person name="Baker D."/>
            <person name="Gharbi K."/>
            <person name="Hall N."/>
            <person name="Watson M."/>
            <person name="Adriaenssens E.M."/>
            <person name="Foster-Nyarko E."/>
            <person name="Jarju S."/>
            <person name="Secka A."/>
            <person name="Antonio M."/>
            <person name="Oren A."/>
            <person name="Chaudhuri R.R."/>
            <person name="La Ragione R."/>
            <person name="Hildebrand F."/>
            <person name="Pallen M.J."/>
        </authorList>
    </citation>
    <scope>NUCLEOTIDE SEQUENCE</scope>
    <source>
        <strain evidence="2">3924</strain>
    </source>
</reference>
<dbReference type="Proteomes" id="UP000712007">
    <property type="component" value="Unassembled WGS sequence"/>
</dbReference>
<sequence length="221" mass="25033">MKTTGLIKSFAATLLTVAAMASCERTHIDLGEQNIFTRLEAFIGENSKEVTRQMRQEGYRVVNFYENSTNYLDKNSNGQYAILFNTGDKTVYAASYFLSANFLDSAAFAENETKYAEWRTGAREKNCENYKGILSGNIVDLDSLYDEKNRINDSTVEYTYYDEAAFSLVYDMNKSMGSVMSASELWYNGETGTAEEYVIKYANETLKNEVSIAVSDYSLRE</sequence>
<evidence type="ECO:0008006" key="4">
    <source>
        <dbReference type="Google" id="ProtNLM"/>
    </source>
</evidence>
<reference evidence="2" key="1">
    <citation type="submission" date="2020-10" db="EMBL/GenBank/DDBJ databases">
        <authorList>
            <person name="Gilroy R."/>
        </authorList>
    </citation>
    <scope>NUCLEOTIDE SEQUENCE</scope>
    <source>
        <strain evidence="2">3924</strain>
    </source>
</reference>
<evidence type="ECO:0000313" key="3">
    <source>
        <dbReference type="Proteomes" id="UP000712007"/>
    </source>
</evidence>
<dbReference type="AlphaFoldDB" id="A0A940DLN2"/>
<organism evidence="2 3">
    <name type="scientific">Candidatus Aphodosoma intestinipullorum</name>
    <dbReference type="NCBI Taxonomy" id="2840674"/>
    <lineage>
        <taxon>Bacteria</taxon>
        <taxon>Pseudomonadati</taxon>
        <taxon>Bacteroidota</taxon>
        <taxon>Bacteroidia</taxon>
        <taxon>Bacteroidales</taxon>
        <taxon>Candidatus Aphodosoma</taxon>
    </lineage>
</organism>
<evidence type="ECO:0000256" key="1">
    <source>
        <dbReference type="SAM" id="SignalP"/>
    </source>
</evidence>
<evidence type="ECO:0000313" key="2">
    <source>
        <dbReference type="EMBL" id="MBO8440751.1"/>
    </source>
</evidence>
<name>A0A940DLN2_9BACT</name>